<name>A0A103XHJ1_CYNCS</name>
<keyword evidence="1" id="KW-0175">Coiled coil</keyword>
<keyword evidence="3" id="KW-1185">Reference proteome</keyword>
<sequence length="195" mass="20483">MHRLLSAAIISELEKKKQNKKEEQKRLDEEGAAIAEAVALQVLIGGGTGSKRPYIYRRSGNGNGWILKNGGWGEDGCLEYVDEISAQAVSGLQIADDEDTNGYVYNRMAGVTVAGWPSTAEARVLPPTPPASTLVAAQPALSPSRVSPTPSLPSAVYAGQCRHAVVTLLDSSSARPHTGCSRSVARLSGLKGEAG</sequence>
<reference evidence="2 3" key="1">
    <citation type="journal article" date="2016" name="Sci. Rep.">
        <title>The genome sequence of the outbreeding globe artichoke constructed de novo incorporating a phase-aware low-pass sequencing strategy of F1 progeny.</title>
        <authorList>
            <person name="Scaglione D."/>
            <person name="Reyes-Chin-Wo S."/>
            <person name="Acquadro A."/>
            <person name="Froenicke L."/>
            <person name="Portis E."/>
            <person name="Beitel C."/>
            <person name="Tirone M."/>
            <person name="Mauro R."/>
            <person name="Lo Monaco A."/>
            <person name="Mauromicale G."/>
            <person name="Faccioli P."/>
            <person name="Cattivelli L."/>
            <person name="Rieseberg L."/>
            <person name="Michelmore R."/>
            <person name="Lanteri S."/>
        </authorList>
    </citation>
    <scope>NUCLEOTIDE SEQUENCE [LARGE SCALE GENOMIC DNA]</scope>
    <source>
        <strain evidence="2">2C</strain>
    </source>
</reference>
<dbReference type="STRING" id="59895.A0A103XHJ1"/>
<evidence type="ECO:0000313" key="2">
    <source>
        <dbReference type="EMBL" id="KVH90829.1"/>
    </source>
</evidence>
<organism evidence="2 3">
    <name type="scientific">Cynara cardunculus var. scolymus</name>
    <name type="common">Globe artichoke</name>
    <name type="synonym">Cynara scolymus</name>
    <dbReference type="NCBI Taxonomy" id="59895"/>
    <lineage>
        <taxon>Eukaryota</taxon>
        <taxon>Viridiplantae</taxon>
        <taxon>Streptophyta</taxon>
        <taxon>Embryophyta</taxon>
        <taxon>Tracheophyta</taxon>
        <taxon>Spermatophyta</taxon>
        <taxon>Magnoliopsida</taxon>
        <taxon>eudicotyledons</taxon>
        <taxon>Gunneridae</taxon>
        <taxon>Pentapetalae</taxon>
        <taxon>asterids</taxon>
        <taxon>campanulids</taxon>
        <taxon>Asterales</taxon>
        <taxon>Asteraceae</taxon>
        <taxon>Carduoideae</taxon>
        <taxon>Cardueae</taxon>
        <taxon>Carduinae</taxon>
        <taxon>Cynara</taxon>
    </lineage>
</organism>
<evidence type="ECO:0000256" key="1">
    <source>
        <dbReference type="SAM" id="Coils"/>
    </source>
</evidence>
<dbReference type="Gramene" id="KVH90829">
    <property type="protein sequence ID" value="KVH90829"/>
    <property type="gene ID" value="Ccrd_007158"/>
</dbReference>
<dbReference type="PANTHER" id="PTHR34212:SF1">
    <property type="entry name" value="OS06G0106900 PROTEIN"/>
    <property type="match status" value="1"/>
</dbReference>
<dbReference type="AlphaFoldDB" id="A0A103XHJ1"/>
<dbReference type="Proteomes" id="UP000243975">
    <property type="component" value="Unassembled WGS sequence"/>
</dbReference>
<evidence type="ECO:0000313" key="3">
    <source>
        <dbReference type="Proteomes" id="UP000243975"/>
    </source>
</evidence>
<accession>A0A103XHJ1</accession>
<comment type="caution">
    <text evidence="2">The sequence shown here is derived from an EMBL/GenBank/DDBJ whole genome shotgun (WGS) entry which is preliminary data.</text>
</comment>
<feature type="coiled-coil region" evidence="1">
    <location>
        <begin position="6"/>
        <end position="33"/>
    </location>
</feature>
<proteinExistence type="predicted"/>
<protein>
    <submittedName>
        <fullName evidence="2">Uncharacterized protein</fullName>
    </submittedName>
</protein>
<dbReference type="EMBL" id="LEKV01005089">
    <property type="protein sequence ID" value="KVH90829.1"/>
    <property type="molecule type" value="Genomic_DNA"/>
</dbReference>
<dbReference type="PANTHER" id="PTHR34212">
    <property type="entry name" value="OS02G0104200 PROTEIN"/>
    <property type="match status" value="1"/>
</dbReference>
<gene>
    <name evidence="2" type="ORF">Ccrd_007158</name>
</gene>